<accession>A0A8X8XUU7</accession>
<keyword evidence="2" id="KW-1185">Reference proteome</keyword>
<reference evidence="1" key="2">
    <citation type="submission" date="2020-08" db="EMBL/GenBank/DDBJ databases">
        <title>Plant Genome Project.</title>
        <authorList>
            <person name="Zhang R.-G."/>
        </authorList>
    </citation>
    <scope>NUCLEOTIDE SEQUENCE</scope>
    <source>
        <strain evidence="1">Huo1</strain>
        <tissue evidence="1">Leaf</tissue>
    </source>
</reference>
<dbReference type="EMBL" id="PNBA02000007">
    <property type="protein sequence ID" value="KAG6419167.1"/>
    <property type="molecule type" value="Genomic_DNA"/>
</dbReference>
<name>A0A8X8XUU7_SALSN</name>
<organism evidence="1">
    <name type="scientific">Salvia splendens</name>
    <name type="common">Scarlet sage</name>
    <dbReference type="NCBI Taxonomy" id="180675"/>
    <lineage>
        <taxon>Eukaryota</taxon>
        <taxon>Viridiplantae</taxon>
        <taxon>Streptophyta</taxon>
        <taxon>Embryophyta</taxon>
        <taxon>Tracheophyta</taxon>
        <taxon>Spermatophyta</taxon>
        <taxon>Magnoliopsida</taxon>
        <taxon>eudicotyledons</taxon>
        <taxon>Gunneridae</taxon>
        <taxon>Pentapetalae</taxon>
        <taxon>asterids</taxon>
        <taxon>lamiids</taxon>
        <taxon>Lamiales</taxon>
        <taxon>Lamiaceae</taxon>
        <taxon>Nepetoideae</taxon>
        <taxon>Mentheae</taxon>
        <taxon>Salviinae</taxon>
        <taxon>Salvia</taxon>
        <taxon>Salvia subgen. Calosphace</taxon>
        <taxon>core Calosphace</taxon>
    </lineage>
</organism>
<proteinExistence type="predicted"/>
<protein>
    <submittedName>
        <fullName evidence="1">Uncharacterized protein</fullName>
    </submittedName>
</protein>
<evidence type="ECO:0000313" key="2">
    <source>
        <dbReference type="Proteomes" id="UP000298416"/>
    </source>
</evidence>
<dbReference type="Proteomes" id="UP000298416">
    <property type="component" value="Unassembled WGS sequence"/>
</dbReference>
<gene>
    <name evidence="1" type="ORF">SASPL_121379</name>
</gene>
<evidence type="ECO:0000313" key="1">
    <source>
        <dbReference type="EMBL" id="KAG6419167.1"/>
    </source>
</evidence>
<sequence>MAGGCRRSRRRRRGGGGAEVVGEEAALGGAWADGVEDAVELPALARRRPLEDDFGGAWGGAVRRRCEHGAVAVSWIGLVREEEERSQPLRAATAGMTDDVEVGVEFAGTTKRQAVLCLTEETWPAAGGAGKAEAARGLDRGLEVALLENRSVMKLRLHVEELMENSSDDIDIAWFSAGWSISKKFSSIAPEKGTIVELCSRTHGENFDSCNSNRGSNENENWTCVRAEEEQF</sequence>
<dbReference type="AlphaFoldDB" id="A0A8X8XUU7"/>
<comment type="caution">
    <text evidence="1">The sequence shown here is derived from an EMBL/GenBank/DDBJ whole genome shotgun (WGS) entry which is preliminary data.</text>
</comment>
<reference evidence="1" key="1">
    <citation type="submission" date="2018-01" db="EMBL/GenBank/DDBJ databases">
        <authorList>
            <person name="Mao J.F."/>
        </authorList>
    </citation>
    <scope>NUCLEOTIDE SEQUENCE</scope>
    <source>
        <strain evidence="1">Huo1</strain>
        <tissue evidence="1">Leaf</tissue>
    </source>
</reference>